<feature type="coiled-coil region" evidence="1">
    <location>
        <begin position="94"/>
        <end position="180"/>
    </location>
</feature>
<feature type="compositionally biased region" description="Basic and acidic residues" evidence="2">
    <location>
        <begin position="12"/>
        <end position="21"/>
    </location>
</feature>
<name>A0A212C485_CEREH</name>
<sequence>MNWKGYRRPFKRKDTNSKKTKETIAEELKIKAELKATYILLKEYQETINARNSSEKTDQGTTIQRVLGNSDADLQAKIQELQEEEHQCLETKDVSETREKIYEMENLKKQLEAQKSTLENTEWENIKLTQRLHENLVEIRSVTKEIDDLRNTEKTLKVEIDQLKENLRETTTQIQELQEKEHQILKVKNYLSENICIKQSNCRSNERPRIQSWKAQKQRS</sequence>
<accession>A0A212C485</accession>
<keyword evidence="4" id="KW-1185">Reference proteome</keyword>
<feature type="region of interest" description="Disordered" evidence="2">
    <location>
        <begin position="1"/>
        <end position="21"/>
    </location>
</feature>
<protein>
    <submittedName>
        <fullName evidence="3">Uncharacterized protein</fullName>
    </submittedName>
</protein>
<dbReference type="Proteomes" id="UP000242450">
    <property type="component" value="Chromosome 30"/>
</dbReference>
<evidence type="ECO:0000313" key="3">
    <source>
        <dbReference type="EMBL" id="OWK00810.1"/>
    </source>
</evidence>
<feature type="compositionally biased region" description="Basic residues" evidence="2">
    <location>
        <begin position="1"/>
        <end position="11"/>
    </location>
</feature>
<gene>
    <name evidence="3" type="ORF">Celaphus_00016619</name>
</gene>
<dbReference type="EMBL" id="MKHE01000030">
    <property type="protein sequence ID" value="OWK00810.1"/>
    <property type="molecule type" value="Genomic_DNA"/>
</dbReference>
<comment type="caution">
    <text evidence="3">The sequence shown here is derived from an EMBL/GenBank/DDBJ whole genome shotgun (WGS) entry which is preliminary data.</text>
</comment>
<evidence type="ECO:0000256" key="2">
    <source>
        <dbReference type="SAM" id="MobiDB-lite"/>
    </source>
</evidence>
<evidence type="ECO:0000313" key="4">
    <source>
        <dbReference type="Proteomes" id="UP000242450"/>
    </source>
</evidence>
<proteinExistence type="predicted"/>
<keyword evidence="1" id="KW-0175">Coiled coil</keyword>
<reference evidence="3 4" key="1">
    <citation type="journal article" date="2018" name="Mol. Genet. Genomics">
        <title>The red deer Cervus elaphus genome CerEla1.0: sequencing, annotating, genes, and chromosomes.</title>
        <authorList>
            <person name="Bana N.A."/>
            <person name="Nyiri A."/>
            <person name="Nagy J."/>
            <person name="Frank K."/>
            <person name="Nagy T."/>
            <person name="Steger V."/>
            <person name="Schiller M."/>
            <person name="Lakatos P."/>
            <person name="Sugar L."/>
            <person name="Horn P."/>
            <person name="Barta E."/>
            <person name="Orosz L."/>
        </authorList>
    </citation>
    <scope>NUCLEOTIDE SEQUENCE [LARGE SCALE GENOMIC DNA]</scope>
    <source>
        <strain evidence="3">Hungarian</strain>
    </source>
</reference>
<dbReference type="AlphaFoldDB" id="A0A212C485"/>
<organism evidence="3 4">
    <name type="scientific">Cervus elaphus hippelaphus</name>
    <name type="common">European red deer</name>
    <dbReference type="NCBI Taxonomy" id="46360"/>
    <lineage>
        <taxon>Eukaryota</taxon>
        <taxon>Metazoa</taxon>
        <taxon>Chordata</taxon>
        <taxon>Craniata</taxon>
        <taxon>Vertebrata</taxon>
        <taxon>Euteleostomi</taxon>
        <taxon>Mammalia</taxon>
        <taxon>Eutheria</taxon>
        <taxon>Laurasiatheria</taxon>
        <taxon>Artiodactyla</taxon>
        <taxon>Ruminantia</taxon>
        <taxon>Pecora</taxon>
        <taxon>Cervidae</taxon>
        <taxon>Cervinae</taxon>
        <taxon>Cervus</taxon>
    </lineage>
</organism>
<evidence type="ECO:0000256" key="1">
    <source>
        <dbReference type="SAM" id="Coils"/>
    </source>
</evidence>